<organism evidence="2 3">
    <name type="scientific">Paenibacillus arenosi</name>
    <dbReference type="NCBI Taxonomy" id="2774142"/>
    <lineage>
        <taxon>Bacteria</taxon>
        <taxon>Bacillati</taxon>
        <taxon>Bacillota</taxon>
        <taxon>Bacilli</taxon>
        <taxon>Bacillales</taxon>
        <taxon>Paenibacillaceae</taxon>
        <taxon>Paenibacillus</taxon>
    </lineage>
</organism>
<evidence type="ECO:0000313" key="3">
    <source>
        <dbReference type="Proteomes" id="UP000634529"/>
    </source>
</evidence>
<dbReference type="PANTHER" id="PTHR43252">
    <property type="entry name" value="TRANSCRIPTIONAL REGULATOR YQJI"/>
    <property type="match status" value="1"/>
</dbReference>
<dbReference type="Proteomes" id="UP000634529">
    <property type="component" value="Unassembled WGS sequence"/>
</dbReference>
<sequence>MARLMVLGLLMMKPMSGYEMQTYMQISETDKWAGILPGSIYHALKKMEKEQLVQIEAVEHTGHRAKAIYSITEQGREEMMNMLRQSLAQSSIELPTTFYTAVSFLHMLPTEMAVKAIDEQITLLQTGLASMKLGQQAKESYAPLPAYIALSFENMFEQYEIQLNYLHKLKDCLSDMQAQSAIEFPPVKDEQ</sequence>
<dbReference type="InterPro" id="IPR036390">
    <property type="entry name" value="WH_DNA-bd_sf"/>
</dbReference>
<proteinExistence type="predicted"/>
<evidence type="ECO:0000313" key="2">
    <source>
        <dbReference type="EMBL" id="MBD8499795.1"/>
    </source>
</evidence>
<dbReference type="RefSeq" id="WP_192026128.1">
    <property type="nucleotide sequence ID" value="NZ_JACYTN010000015.1"/>
</dbReference>
<gene>
    <name evidence="2" type="ORF">IFO66_15995</name>
</gene>
<dbReference type="Gene3D" id="1.10.10.10">
    <property type="entry name" value="Winged helix-like DNA-binding domain superfamily/Winged helix DNA-binding domain"/>
    <property type="match status" value="1"/>
</dbReference>
<protein>
    <submittedName>
        <fullName evidence="2">PadR family transcriptional regulator</fullName>
    </submittedName>
</protein>
<feature type="domain" description="Transcription regulator PadR N-terminal" evidence="1">
    <location>
        <begin position="6"/>
        <end position="79"/>
    </location>
</feature>
<reference evidence="2 3" key="1">
    <citation type="submission" date="2020-09" db="EMBL/GenBank/DDBJ databases">
        <title>Paenibacillus sp. CAU 1523 isolated from sand of Haeundae Beach.</title>
        <authorList>
            <person name="Kim W."/>
        </authorList>
    </citation>
    <scope>NUCLEOTIDE SEQUENCE [LARGE SCALE GENOMIC DNA]</scope>
    <source>
        <strain evidence="2 3">CAU 1523</strain>
    </source>
</reference>
<accession>A0ABR9B082</accession>
<dbReference type="PANTHER" id="PTHR43252:SF6">
    <property type="entry name" value="NEGATIVE TRANSCRIPTION REGULATOR PADR"/>
    <property type="match status" value="1"/>
</dbReference>
<dbReference type="EMBL" id="JACYTN010000015">
    <property type="protein sequence ID" value="MBD8499795.1"/>
    <property type="molecule type" value="Genomic_DNA"/>
</dbReference>
<dbReference type="InterPro" id="IPR005149">
    <property type="entry name" value="Tscrpt_reg_PadR_N"/>
</dbReference>
<dbReference type="Pfam" id="PF03551">
    <property type="entry name" value="PadR"/>
    <property type="match status" value="1"/>
</dbReference>
<dbReference type="SUPFAM" id="SSF46785">
    <property type="entry name" value="Winged helix' DNA-binding domain"/>
    <property type="match status" value="1"/>
</dbReference>
<evidence type="ECO:0000259" key="1">
    <source>
        <dbReference type="Pfam" id="PF03551"/>
    </source>
</evidence>
<dbReference type="InterPro" id="IPR036388">
    <property type="entry name" value="WH-like_DNA-bd_sf"/>
</dbReference>
<keyword evidence="3" id="KW-1185">Reference proteome</keyword>
<comment type="caution">
    <text evidence="2">The sequence shown here is derived from an EMBL/GenBank/DDBJ whole genome shotgun (WGS) entry which is preliminary data.</text>
</comment>
<name>A0ABR9B082_9BACL</name>